<accession>A0A1M6IFD7</accession>
<dbReference type="AlphaFoldDB" id="A0A1M6IFD7"/>
<proteinExistence type="inferred from homology"/>
<dbReference type="PROSITE" id="PS00211">
    <property type="entry name" value="ABC_TRANSPORTER_1"/>
    <property type="match status" value="2"/>
</dbReference>
<evidence type="ECO:0000256" key="1">
    <source>
        <dbReference type="ARBA" id="ARBA00022737"/>
    </source>
</evidence>
<gene>
    <name evidence="7" type="ORF">SAMN02745194_02295</name>
</gene>
<evidence type="ECO:0000256" key="5">
    <source>
        <dbReference type="ARBA" id="ARBA00074044"/>
    </source>
</evidence>
<dbReference type="FunFam" id="3.40.50.300:FF:000070">
    <property type="entry name" value="Putative ABC transporter ATP-binding component"/>
    <property type="match status" value="1"/>
</dbReference>
<comment type="similarity">
    <text evidence="4">Belongs to the ABC transporter superfamily. ABCF family. YbiT subfamily.</text>
</comment>
<dbReference type="InterPro" id="IPR050611">
    <property type="entry name" value="ABCF"/>
</dbReference>
<keyword evidence="8" id="KW-1185">Reference proteome</keyword>
<dbReference type="InterPro" id="IPR003593">
    <property type="entry name" value="AAA+_ATPase"/>
</dbReference>
<dbReference type="Proteomes" id="UP000184387">
    <property type="component" value="Unassembled WGS sequence"/>
</dbReference>
<dbReference type="GO" id="GO:0016887">
    <property type="term" value="F:ATP hydrolysis activity"/>
    <property type="evidence" value="ECO:0007669"/>
    <property type="project" value="InterPro"/>
</dbReference>
<dbReference type="Pfam" id="PF12848">
    <property type="entry name" value="ABC_tran_Xtn"/>
    <property type="match status" value="1"/>
</dbReference>
<dbReference type="InterPro" id="IPR032781">
    <property type="entry name" value="ABC_tran_Xtn"/>
</dbReference>
<dbReference type="CDD" id="cd03221">
    <property type="entry name" value="ABCF_EF-3"/>
    <property type="match status" value="2"/>
</dbReference>
<evidence type="ECO:0000256" key="4">
    <source>
        <dbReference type="ARBA" id="ARBA00061551"/>
    </source>
</evidence>
<evidence type="ECO:0000256" key="3">
    <source>
        <dbReference type="ARBA" id="ARBA00022840"/>
    </source>
</evidence>
<evidence type="ECO:0000313" key="8">
    <source>
        <dbReference type="Proteomes" id="UP000184387"/>
    </source>
</evidence>
<name>A0A1M6IFD7_9PROT</name>
<keyword evidence="3" id="KW-0067">ATP-binding</keyword>
<dbReference type="SUPFAM" id="SSF52540">
    <property type="entry name" value="P-loop containing nucleoside triphosphate hydrolases"/>
    <property type="match status" value="2"/>
</dbReference>
<evidence type="ECO:0000259" key="6">
    <source>
        <dbReference type="PROSITE" id="PS50893"/>
    </source>
</evidence>
<reference evidence="7 8" key="1">
    <citation type="submission" date="2016-11" db="EMBL/GenBank/DDBJ databases">
        <authorList>
            <person name="Jaros S."/>
            <person name="Januszkiewicz K."/>
            <person name="Wedrychowicz H."/>
        </authorList>
    </citation>
    <scope>NUCLEOTIDE SEQUENCE [LARGE SCALE GENOMIC DNA]</scope>
    <source>
        <strain evidence="7 8">DSM 14916</strain>
    </source>
</reference>
<dbReference type="STRING" id="198092.SAMN02745194_02295"/>
<dbReference type="SMART" id="SM00382">
    <property type="entry name" value="AAA"/>
    <property type="match status" value="2"/>
</dbReference>
<dbReference type="OrthoDB" id="9762369at2"/>
<evidence type="ECO:0000256" key="2">
    <source>
        <dbReference type="ARBA" id="ARBA00022741"/>
    </source>
</evidence>
<protein>
    <recommendedName>
        <fullName evidence="5">Probable ATP-binding protein YbiT</fullName>
    </recommendedName>
</protein>
<dbReference type="InterPro" id="IPR003439">
    <property type="entry name" value="ABC_transporter-like_ATP-bd"/>
</dbReference>
<dbReference type="Pfam" id="PF00005">
    <property type="entry name" value="ABC_tran"/>
    <property type="match status" value="2"/>
</dbReference>
<keyword evidence="2" id="KW-0547">Nucleotide-binding</keyword>
<dbReference type="Gene3D" id="3.40.50.300">
    <property type="entry name" value="P-loop containing nucleotide triphosphate hydrolases"/>
    <property type="match status" value="2"/>
</dbReference>
<sequence length="540" mass="59254">MIRLDSISKQSGQQLLFIDASATLQRGEKTGLVGPNGAGKTTLFRMITGRELPDEGQVLVDRGVSIGFFSQDVGEMSGRSPVAEVMDGAGDVSTVAAELASLEAAMADPERADELDGIIERFGEVQGRFEELGGYALEGRAREVLAGLGFSQEMMEGDVGKLSGGWKMRVALARILLMRPDVMLLDEPSNHLDLESLIWLEQFLKGYDGALLMTSHDREFMNRIINKVVEIDGGTLNSYSGNYEFYEQQRAMNERQQQAQFERQQAMLAKEIKFIERFKARASHAAQVQSRVKKLEKIDRVEPPKRRQTVVFEFGQAPRSGDDVVNLKGVHKRYGSKVIYEGLDFLVRRKERCCVLGTNGAGKSTLLKLVAGATVPDEGTVSLGGSVKMGYFAQHAMELLDGDRTVFQALEDAFPQAAQGSLRALAGCFGFSGGEVDKKCRVLSGGEKARLVMARMLYDPPNLLVLDEPTNHLDIATKEMLIGALSGYEGTMLFVSHDRHFLAALSNRVLELTPEGIHQYGGGYTEYVARTGQEAPGLHS</sequence>
<dbReference type="PANTHER" id="PTHR19211:SF14">
    <property type="entry name" value="ATP-BINDING CASSETTE SUB-FAMILY F MEMBER 1"/>
    <property type="match status" value="1"/>
</dbReference>
<dbReference type="RefSeq" id="WP_073134824.1">
    <property type="nucleotide sequence ID" value="NZ_FQZF01000012.1"/>
</dbReference>
<keyword evidence="1" id="KW-0677">Repeat</keyword>
<dbReference type="EMBL" id="FQZF01000012">
    <property type="protein sequence ID" value="SHJ33184.1"/>
    <property type="molecule type" value="Genomic_DNA"/>
</dbReference>
<feature type="domain" description="ABC transporter" evidence="6">
    <location>
        <begin position="325"/>
        <end position="539"/>
    </location>
</feature>
<feature type="domain" description="ABC transporter" evidence="6">
    <location>
        <begin position="2"/>
        <end position="258"/>
    </location>
</feature>
<dbReference type="InterPro" id="IPR027417">
    <property type="entry name" value="P-loop_NTPase"/>
</dbReference>
<organism evidence="7 8">
    <name type="scientific">Muricoccus roseus</name>
    <dbReference type="NCBI Taxonomy" id="198092"/>
    <lineage>
        <taxon>Bacteria</taxon>
        <taxon>Pseudomonadati</taxon>
        <taxon>Pseudomonadota</taxon>
        <taxon>Alphaproteobacteria</taxon>
        <taxon>Acetobacterales</taxon>
        <taxon>Roseomonadaceae</taxon>
        <taxon>Muricoccus</taxon>
    </lineage>
</organism>
<dbReference type="InterPro" id="IPR017871">
    <property type="entry name" value="ABC_transporter-like_CS"/>
</dbReference>
<evidence type="ECO:0000313" key="7">
    <source>
        <dbReference type="EMBL" id="SHJ33184.1"/>
    </source>
</evidence>
<dbReference type="GO" id="GO:0005524">
    <property type="term" value="F:ATP binding"/>
    <property type="evidence" value="ECO:0007669"/>
    <property type="project" value="UniProtKB-KW"/>
</dbReference>
<dbReference type="PROSITE" id="PS50893">
    <property type="entry name" value="ABC_TRANSPORTER_2"/>
    <property type="match status" value="2"/>
</dbReference>
<dbReference type="PANTHER" id="PTHR19211">
    <property type="entry name" value="ATP-BINDING TRANSPORT PROTEIN-RELATED"/>
    <property type="match status" value="1"/>
</dbReference>
<dbReference type="FunFam" id="3.40.50.300:FF:000011">
    <property type="entry name" value="Putative ABC transporter ATP-binding component"/>
    <property type="match status" value="1"/>
</dbReference>